<feature type="domain" description="Plastocyanin-like" evidence="11">
    <location>
        <begin position="40"/>
        <end position="145"/>
    </location>
</feature>
<dbReference type="InterPro" id="IPR011706">
    <property type="entry name" value="Cu-oxidase_C"/>
</dbReference>
<comment type="similarity">
    <text evidence="2">Belongs to the VPS35 family.</text>
</comment>
<keyword evidence="4" id="KW-0813">Transport</keyword>
<dbReference type="Proteomes" id="UP000053237">
    <property type="component" value="Unassembled WGS sequence"/>
</dbReference>
<dbReference type="GO" id="GO:0016491">
    <property type="term" value="F:oxidoreductase activity"/>
    <property type="evidence" value="ECO:0007669"/>
    <property type="project" value="UniProtKB-KW"/>
</dbReference>
<dbReference type="InterPro" id="IPR002355">
    <property type="entry name" value="Cu_oxidase_Cu_BS"/>
</dbReference>
<feature type="domain" description="Plastocyanin-like" evidence="9">
    <location>
        <begin position="216"/>
        <end position="304"/>
    </location>
</feature>
<organism evidence="12 13">
    <name type="scientific">Albugo candida</name>
    <dbReference type="NCBI Taxonomy" id="65357"/>
    <lineage>
        <taxon>Eukaryota</taxon>
        <taxon>Sar</taxon>
        <taxon>Stramenopiles</taxon>
        <taxon>Oomycota</taxon>
        <taxon>Peronosporomycetes</taxon>
        <taxon>Albuginales</taxon>
        <taxon>Albuginaceae</taxon>
        <taxon>Albugo</taxon>
    </lineage>
</organism>
<dbReference type="Pfam" id="PF07731">
    <property type="entry name" value="Cu-oxidase_2"/>
    <property type="match status" value="1"/>
</dbReference>
<evidence type="ECO:0000256" key="8">
    <source>
        <dbReference type="ARBA" id="ARBA00023136"/>
    </source>
</evidence>
<dbReference type="InterPro" id="IPR005378">
    <property type="entry name" value="Vps35"/>
</dbReference>
<dbReference type="InterPro" id="IPR008972">
    <property type="entry name" value="Cupredoxin"/>
</dbReference>
<evidence type="ECO:0000256" key="5">
    <source>
        <dbReference type="ARBA" id="ARBA00022723"/>
    </source>
</evidence>
<dbReference type="STRING" id="65357.A0A024G904"/>
<dbReference type="Gene3D" id="2.60.40.420">
    <property type="entry name" value="Cupredoxins - blue copper proteins"/>
    <property type="match status" value="3"/>
</dbReference>
<evidence type="ECO:0000313" key="12">
    <source>
        <dbReference type="EMBL" id="CCI43341.1"/>
    </source>
</evidence>
<dbReference type="FunCoup" id="A0A024G904">
    <property type="interactions" value="718"/>
</dbReference>
<keyword evidence="13" id="KW-1185">Reference proteome</keyword>
<dbReference type="InterPro" id="IPR016024">
    <property type="entry name" value="ARM-type_fold"/>
</dbReference>
<dbReference type="InParanoid" id="A0A024G904"/>
<name>A0A024G904_9STRA</name>
<dbReference type="Pfam" id="PF07732">
    <property type="entry name" value="Cu-oxidase_3"/>
    <property type="match status" value="1"/>
</dbReference>
<proteinExistence type="inferred from homology"/>
<dbReference type="PROSITE" id="PS00080">
    <property type="entry name" value="MULTICOPPER_OXIDASE2"/>
    <property type="match status" value="1"/>
</dbReference>
<sequence length="1313" mass="150106">MSECAQNGRNAQTTSRTLIVDLNVVVSRFESRLISFNTRSYSGRIPAPTIKVCRGDTLRMRIANMLSEQEDANITNLHTHGLHVSPEMHFDNVFTKIKSGEAREYVYDIASEHPTGTFWYHPHHHGSVNTQISGLMAGALIVVDDEHHPLFPPQLALMDDVVMILQGICFINCTNNHDTIISALVNRYGEIEPRTTDFWTQVAVDASISMMQDLTQVHVFVNGQYVPRLSLIRWEFKRLRWINAISNNLIELIAPGCEMYTIAMDGVYRNGPPVQKTVVVIPPGGRCDILIRCTQEGTYVLSAESAASRVHLLGKVNDHRVASQPVLTLEVYEAIDRIPTPVTTLPLNLPFEHEHISSLLSISSAAIPEYSKYDYEFSMETVTEPNIPNKSKDIYSVNRKVFDEEYINHTMRVNEVQEWQISTRNYGSGCDPMQHSQLPCKRLVHPFHIHATNFQIVAKEKDFDPFDLLYEVGQWRDTIPIYHEAKILIRFMPKNHMIGRILTHCHISSHSDQGMAQLTQCYTKRWMSPSTSREALLGEALRRAETHASEMKRAMDANELDNFLSNAASCFQELQTDHLSPKEYYQLYTKISDEMSQLGEFLKTLKGSDTSAQELYERVQWNPRIIPRLYTLISVGMVLMDEKPVLEILADLLDMVKGVQSPLRGLFLRYYLMTTCKTHLARCKDSVEDMVDLLMHNLSETSRLWIRIQKQNLDSRMKNSIEREKERRELQVLVGSSLVRLSELNGLTSQIYSDRILPPALALITNSKDELTQQYFLDCIIQVFPDDFHVQNVDLLLDTFTKCLENVDVASILKTLLERLKNHNESLKASQSIFAWKVQNEEVDLFHQLLRTIVSISEKSRRMSYVLSTSMVSLFIAIVKSHEGWLRGDVERITDFVSCISTFVQFHCEDLEHELDVRKSEFDNAIEELLLAVLCILRVSDCDQVSNLLSLIKALPHTSQKRIAVEWIQLIIRHKSRVRTEKEAEILFEMLMPLIRDDVAETCITSISTLKTPNASATIEKERLLLAKIVHFLYSEDLDVKYRIFILARQKFGQGVLRLRYTLIPLIHCSLALTQQLKQATTHKEESSQSEGISPRQVLQFVHEMVTALASKSDQMSLSCVNLFLQCAIVADFCEFEAITYEFITQALIVYEDQIIESRDQSKALELISASLRATTSLSPKGYETLATKITQFGAKVIKKEDQALVILSCAHLFWHPCHHNGKLVLECLQRSLRIADGLEKSTKQVSLFLEILEAYYHFHSLKVAEVSQRYLTGLLALVKEHLENMEHDQARIDNEIRYRAIHSVISGNGFSD</sequence>
<dbReference type="OrthoDB" id="10258141at2759"/>
<evidence type="ECO:0000256" key="3">
    <source>
        <dbReference type="ARBA" id="ARBA00010609"/>
    </source>
</evidence>
<dbReference type="InterPro" id="IPR011707">
    <property type="entry name" value="Cu-oxidase-like_N"/>
</dbReference>
<accession>A0A024G904</accession>
<evidence type="ECO:0008006" key="14">
    <source>
        <dbReference type="Google" id="ProtNLM"/>
    </source>
</evidence>
<evidence type="ECO:0000256" key="4">
    <source>
        <dbReference type="ARBA" id="ARBA00022448"/>
    </source>
</evidence>
<dbReference type="PANTHER" id="PTHR11099">
    <property type="entry name" value="VACUOLAR SORTING PROTEIN 35"/>
    <property type="match status" value="1"/>
</dbReference>
<evidence type="ECO:0000256" key="2">
    <source>
        <dbReference type="ARBA" id="ARBA00006536"/>
    </source>
</evidence>
<feature type="domain" description="Plastocyanin-like" evidence="10">
    <location>
        <begin position="393"/>
        <end position="516"/>
    </location>
</feature>
<reference evidence="12 13" key="1">
    <citation type="submission" date="2012-05" db="EMBL/GenBank/DDBJ databases">
        <title>Recombination and specialization in a pathogen metapopulation.</title>
        <authorList>
            <person name="Gardiner A."/>
            <person name="Kemen E."/>
            <person name="Schultz-Larsen T."/>
            <person name="MacLean D."/>
            <person name="Van Oosterhout C."/>
            <person name="Jones J.D.G."/>
        </authorList>
    </citation>
    <scope>NUCLEOTIDE SEQUENCE [LARGE SCALE GENOMIC DNA]</scope>
    <source>
        <strain evidence="12 13">Ac Nc2</strain>
    </source>
</reference>
<dbReference type="EMBL" id="CAIX01000047">
    <property type="protein sequence ID" value="CCI43341.1"/>
    <property type="molecule type" value="Genomic_DNA"/>
</dbReference>
<dbReference type="GO" id="GO:0006886">
    <property type="term" value="P:intracellular protein transport"/>
    <property type="evidence" value="ECO:0007669"/>
    <property type="project" value="TreeGrafter"/>
</dbReference>
<gene>
    <name evidence="12" type="ORF">BN9_041250</name>
</gene>
<keyword evidence="7" id="KW-0560">Oxidoreductase</keyword>
<dbReference type="PANTHER" id="PTHR11099:SF0">
    <property type="entry name" value="VACUOLAR PROTEIN SORTING-ASSOCIATED PROTEIN 35"/>
    <property type="match status" value="1"/>
</dbReference>
<comment type="caution">
    <text evidence="12">The sequence shown here is derived from an EMBL/GenBank/DDBJ whole genome shotgun (WGS) entry which is preliminary data.</text>
</comment>
<evidence type="ECO:0000256" key="7">
    <source>
        <dbReference type="ARBA" id="ARBA00023002"/>
    </source>
</evidence>
<protein>
    <recommendedName>
        <fullName evidence="14">Plastocyanin-like domain-containing protein</fullName>
    </recommendedName>
</protein>
<comment type="subcellular location">
    <subcellularLocation>
        <location evidence="1">Membrane</location>
        <topology evidence="1">Peripheral membrane protein</topology>
    </subcellularLocation>
</comment>
<dbReference type="SUPFAM" id="SSF49503">
    <property type="entry name" value="Cupredoxins"/>
    <property type="match status" value="3"/>
</dbReference>
<dbReference type="InterPro" id="IPR042491">
    <property type="entry name" value="Vps35_C"/>
</dbReference>
<dbReference type="InterPro" id="IPR001117">
    <property type="entry name" value="Cu-oxidase_2nd"/>
</dbReference>
<dbReference type="SUPFAM" id="SSF48371">
    <property type="entry name" value="ARM repeat"/>
    <property type="match status" value="1"/>
</dbReference>
<dbReference type="GO" id="GO:0005770">
    <property type="term" value="C:late endosome"/>
    <property type="evidence" value="ECO:0007669"/>
    <property type="project" value="TreeGrafter"/>
</dbReference>
<dbReference type="Gene3D" id="1.25.40.660">
    <property type="entry name" value="Vacuolar protein sorting-associated protein 35, helical subcomplex Vps35-C"/>
    <property type="match status" value="1"/>
</dbReference>
<keyword evidence="6" id="KW-0653">Protein transport</keyword>
<evidence type="ECO:0000313" key="13">
    <source>
        <dbReference type="Proteomes" id="UP000053237"/>
    </source>
</evidence>
<dbReference type="Pfam" id="PF03635">
    <property type="entry name" value="Vps35"/>
    <property type="match status" value="1"/>
</dbReference>
<dbReference type="GO" id="GO:0030906">
    <property type="term" value="C:retromer, cargo-selective complex"/>
    <property type="evidence" value="ECO:0007669"/>
    <property type="project" value="InterPro"/>
</dbReference>
<dbReference type="GO" id="GO:0005507">
    <property type="term" value="F:copper ion binding"/>
    <property type="evidence" value="ECO:0007669"/>
    <property type="project" value="InterPro"/>
</dbReference>
<evidence type="ECO:0000256" key="6">
    <source>
        <dbReference type="ARBA" id="ARBA00022927"/>
    </source>
</evidence>
<dbReference type="GO" id="GO:0005829">
    <property type="term" value="C:cytosol"/>
    <property type="evidence" value="ECO:0007669"/>
    <property type="project" value="GOC"/>
</dbReference>
<evidence type="ECO:0000259" key="9">
    <source>
        <dbReference type="Pfam" id="PF00394"/>
    </source>
</evidence>
<dbReference type="CDD" id="cd13853">
    <property type="entry name" value="CuRO_1_Tth-MCO_like"/>
    <property type="match status" value="1"/>
</dbReference>
<keyword evidence="5" id="KW-0479">Metal-binding</keyword>
<evidence type="ECO:0000259" key="11">
    <source>
        <dbReference type="Pfam" id="PF07732"/>
    </source>
</evidence>
<evidence type="ECO:0000256" key="1">
    <source>
        <dbReference type="ARBA" id="ARBA00004170"/>
    </source>
</evidence>
<keyword evidence="8" id="KW-0472">Membrane</keyword>
<comment type="similarity">
    <text evidence="3">Belongs to the multicopper oxidase family.</text>
</comment>
<dbReference type="GO" id="GO:0042147">
    <property type="term" value="P:retrograde transport, endosome to Golgi"/>
    <property type="evidence" value="ECO:0007669"/>
    <property type="project" value="InterPro"/>
</dbReference>
<evidence type="ECO:0000259" key="10">
    <source>
        <dbReference type="Pfam" id="PF07731"/>
    </source>
</evidence>
<dbReference type="Pfam" id="PF00394">
    <property type="entry name" value="Cu-oxidase"/>
    <property type="match status" value="1"/>
</dbReference>